<feature type="region of interest" description="Disordered" evidence="5">
    <location>
        <begin position="41"/>
        <end position="111"/>
    </location>
</feature>
<dbReference type="GO" id="GO:0016926">
    <property type="term" value="P:protein desumoylation"/>
    <property type="evidence" value="ECO:0007669"/>
    <property type="project" value="TreeGrafter"/>
</dbReference>
<feature type="region of interest" description="Disordered" evidence="5">
    <location>
        <begin position="131"/>
        <end position="152"/>
    </location>
</feature>
<keyword evidence="3" id="KW-0378">Hydrolase</keyword>
<evidence type="ECO:0000256" key="1">
    <source>
        <dbReference type="ARBA" id="ARBA00005234"/>
    </source>
</evidence>
<dbReference type="Proteomes" id="UP001212997">
    <property type="component" value="Unassembled WGS sequence"/>
</dbReference>
<dbReference type="InterPro" id="IPR038765">
    <property type="entry name" value="Papain-like_cys_pep_sf"/>
</dbReference>
<accession>A0AAD5UXI5</accession>
<evidence type="ECO:0000256" key="3">
    <source>
        <dbReference type="ARBA" id="ARBA00022801"/>
    </source>
</evidence>
<dbReference type="GO" id="GO:0016929">
    <property type="term" value="F:deSUMOylase activity"/>
    <property type="evidence" value="ECO:0007669"/>
    <property type="project" value="TreeGrafter"/>
</dbReference>
<feature type="compositionally biased region" description="Basic and acidic residues" evidence="5">
    <location>
        <begin position="143"/>
        <end position="152"/>
    </location>
</feature>
<evidence type="ECO:0000256" key="4">
    <source>
        <dbReference type="ARBA" id="ARBA00022807"/>
    </source>
</evidence>
<protein>
    <recommendedName>
        <fullName evidence="6">Ubiquitin-like protease family profile domain-containing protein</fullName>
    </recommendedName>
</protein>
<dbReference type="PANTHER" id="PTHR12606">
    <property type="entry name" value="SENTRIN/SUMO-SPECIFIC PROTEASE"/>
    <property type="match status" value="1"/>
</dbReference>
<dbReference type="GO" id="GO:0060255">
    <property type="term" value="P:regulation of macromolecule metabolic process"/>
    <property type="evidence" value="ECO:0007669"/>
    <property type="project" value="UniProtKB-ARBA"/>
</dbReference>
<evidence type="ECO:0000259" key="6">
    <source>
        <dbReference type="PROSITE" id="PS50600"/>
    </source>
</evidence>
<dbReference type="AlphaFoldDB" id="A0AAD5UXI5"/>
<evidence type="ECO:0000313" key="7">
    <source>
        <dbReference type="EMBL" id="KAJ3480271.1"/>
    </source>
</evidence>
<comment type="similarity">
    <text evidence="1">Belongs to the peptidase C48 family.</text>
</comment>
<evidence type="ECO:0000313" key="8">
    <source>
        <dbReference type="Proteomes" id="UP001212997"/>
    </source>
</evidence>
<evidence type="ECO:0000256" key="2">
    <source>
        <dbReference type="ARBA" id="ARBA00022670"/>
    </source>
</evidence>
<keyword evidence="4" id="KW-0788">Thiol protease</keyword>
<gene>
    <name evidence="7" type="ORF">NLI96_g8480</name>
</gene>
<dbReference type="Gene3D" id="3.40.395.10">
    <property type="entry name" value="Adenoviral Proteinase, Chain A"/>
    <property type="match status" value="1"/>
</dbReference>
<dbReference type="GO" id="GO:0005634">
    <property type="term" value="C:nucleus"/>
    <property type="evidence" value="ECO:0007669"/>
    <property type="project" value="TreeGrafter"/>
</dbReference>
<proteinExistence type="inferred from homology"/>
<reference evidence="7" key="1">
    <citation type="submission" date="2022-07" db="EMBL/GenBank/DDBJ databases">
        <title>Genome Sequence of Physisporinus lineatus.</title>
        <authorList>
            <person name="Buettner E."/>
        </authorList>
    </citation>
    <scope>NUCLEOTIDE SEQUENCE</scope>
    <source>
        <strain evidence="7">VT162</strain>
    </source>
</reference>
<feature type="region of interest" description="Disordered" evidence="5">
    <location>
        <begin position="272"/>
        <end position="291"/>
    </location>
</feature>
<evidence type="ECO:0000256" key="5">
    <source>
        <dbReference type="SAM" id="MobiDB-lite"/>
    </source>
</evidence>
<keyword evidence="2" id="KW-0645">Protease</keyword>
<dbReference type="PANTHER" id="PTHR12606:SF141">
    <property type="entry name" value="GH15225P-RELATED"/>
    <property type="match status" value="1"/>
</dbReference>
<dbReference type="EMBL" id="JANAWD010000385">
    <property type="protein sequence ID" value="KAJ3480271.1"/>
    <property type="molecule type" value="Genomic_DNA"/>
</dbReference>
<feature type="compositionally biased region" description="Polar residues" evidence="5">
    <location>
        <begin position="79"/>
        <end position="93"/>
    </location>
</feature>
<keyword evidence="8" id="KW-1185">Reference proteome</keyword>
<name>A0AAD5UXI5_9APHY</name>
<organism evidence="7 8">
    <name type="scientific">Meripilus lineatus</name>
    <dbReference type="NCBI Taxonomy" id="2056292"/>
    <lineage>
        <taxon>Eukaryota</taxon>
        <taxon>Fungi</taxon>
        <taxon>Dikarya</taxon>
        <taxon>Basidiomycota</taxon>
        <taxon>Agaricomycotina</taxon>
        <taxon>Agaricomycetes</taxon>
        <taxon>Polyporales</taxon>
        <taxon>Meripilaceae</taxon>
        <taxon>Meripilus</taxon>
    </lineage>
</organism>
<dbReference type="GO" id="GO:0080090">
    <property type="term" value="P:regulation of primary metabolic process"/>
    <property type="evidence" value="ECO:0007669"/>
    <property type="project" value="UniProtKB-ARBA"/>
</dbReference>
<feature type="domain" description="Ubiquitin-like protease family profile" evidence="6">
    <location>
        <begin position="314"/>
        <end position="492"/>
    </location>
</feature>
<dbReference type="InterPro" id="IPR003653">
    <property type="entry name" value="Peptidase_C48_C"/>
</dbReference>
<dbReference type="FunFam" id="3.40.395.10:FF:000001">
    <property type="entry name" value="Sentrin-specific protease 1"/>
    <property type="match status" value="1"/>
</dbReference>
<dbReference type="Pfam" id="PF02902">
    <property type="entry name" value="Peptidase_C48"/>
    <property type="match status" value="1"/>
</dbReference>
<dbReference type="PROSITE" id="PS50600">
    <property type="entry name" value="ULP_PROTEASE"/>
    <property type="match status" value="1"/>
</dbReference>
<dbReference type="SUPFAM" id="SSF54001">
    <property type="entry name" value="Cysteine proteinases"/>
    <property type="match status" value="1"/>
</dbReference>
<comment type="caution">
    <text evidence="7">The sequence shown here is derived from an EMBL/GenBank/DDBJ whole genome shotgun (WGS) entry which is preliminary data.</text>
</comment>
<sequence>MEHRLGGNASPSEASGILSRWKLLIQETLHLTRDTLSALVGAPRQFEPQPLPQPRPRPIRNRHPSPPPRRQPKPELHPQPSSSSQGRQETHTGLPSPPSTHATTLSSSPTASLLGSYTQLDVELELLKATQERDRVRKRPHTREHIHAKAHKDKLAQIRQNDLDDMQKELYEMHRKRGFSSDYSDFQDFIHFRQRLERLQNLEVLATSRSLSDLRAKAEADERARRHSHEDYSRYWYKRALAHAKASIESPKPFRPSTSFFDQLQKLQAAKDQEIEGKLRPKVQPLPDRLPPDDEAKVASLLLRRGVISKCEREQVTDKDLSRLNPRAWLNDELINFYGQLILSRGEGRKENQPANGSGRAITPLKVHYFNTFFWTKLKGDGYEKSRLAKWTKKIDIFSKDVILIPINHNNSHWTSAAINFRKKRIECYDSMGMDQSAVHRGLRAYLDAEHRNKKKKPFDFTDWVDYTSEDFPQQENGYDCGVFTCQTLESLARGAETFAFRQSNMPYLRRRMVWEIGHAKLWEGS</sequence>
<feature type="compositionally biased region" description="Low complexity" evidence="5">
    <location>
        <begin position="99"/>
        <end position="111"/>
    </location>
</feature>
<dbReference type="GO" id="GO:0006508">
    <property type="term" value="P:proteolysis"/>
    <property type="evidence" value="ECO:0007669"/>
    <property type="project" value="UniProtKB-KW"/>
</dbReference>